<dbReference type="EMBL" id="BARW01016126">
    <property type="protein sequence ID" value="GAJ01960.1"/>
    <property type="molecule type" value="Genomic_DNA"/>
</dbReference>
<sequence>MDLICDVELYLGSNKVAEFSSITMPANSPIELLGPITMPTEPGTYPVKVFACGEEIEVTAEDVAIAAPAFTFSNVSAEMVGCIAASAFMTMNFDCLITNPTDQTLTKVIKTMRSYYTDSEPGVVHGPWEITAVRVSLTLGPGQSYDYHFEGNYYIYPDWYTYVLVFLRQTHCLWLEDEAGIKSEEACVHWG</sequence>
<organism evidence="1">
    <name type="scientific">marine sediment metagenome</name>
    <dbReference type="NCBI Taxonomy" id="412755"/>
    <lineage>
        <taxon>unclassified sequences</taxon>
        <taxon>metagenomes</taxon>
        <taxon>ecological metagenomes</taxon>
    </lineage>
</organism>
<name>X1V982_9ZZZZ</name>
<reference evidence="1" key="1">
    <citation type="journal article" date="2014" name="Front. Microbiol.">
        <title>High frequency of phylogenetically diverse reductive dehalogenase-homologous genes in deep subseafloor sedimentary metagenomes.</title>
        <authorList>
            <person name="Kawai M."/>
            <person name="Futagami T."/>
            <person name="Toyoda A."/>
            <person name="Takaki Y."/>
            <person name="Nishi S."/>
            <person name="Hori S."/>
            <person name="Arai W."/>
            <person name="Tsubouchi T."/>
            <person name="Morono Y."/>
            <person name="Uchiyama I."/>
            <person name="Ito T."/>
            <person name="Fujiyama A."/>
            <person name="Inagaki F."/>
            <person name="Takami H."/>
        </authorList>
    </citation>
    <scope>NUCLEOTIDE SEQUENCE</scope>
    <source>
        <strain evidence="1">Expedition CK06-06</strain>
    </source>
</reference>
<protein>
    <submittedName>
        <fullName evidence="1">Uncharacterized protein</fullName>
    </submittedName>
</protein>
<gene>
    <name evidence="1" type="ORF">S12H4_28150</name>
</gene>
<comment type="caution">
    <text evidence="1">The sequence shown here is derived from an EMBL/GenBank/DDBJ whole genome shotgun (WGS) entry which is preliminary data.</text>
</comment>
<evidence type="ECO:0000313" key="1">
    <source>
        <dbReference type="EMBL" id="GAJ01960.1"/>
    </source>
</evidence>
<dbReference type="AlphaFoldDB" id="X1V982"/>
<proteinExistence type="predicted"/>
<accession>X1V982</accession>